<comment type="subcellular location">
    <subcellularLocation>
        <location evidence="1">Periplasm</location>
    </subcellularLocation>
</comment>
<accession>A0ABT5K1H6</accession>
<evidence type="ECO:0000313" key="8">
    <source>
        <dbReference type="Proteomes" id="UP001221208"/>
    </source>
</evidence>
<evidence type="ECO:0000259" key="5">
    <source>
        <dbReference type="Pfam" id="PF07940"/>
    </source>
</evidence>
<evidence type="ECO:0000256" key="4">
    <source>
        <dbReference type="ARBA" id="ARBA00023239"/>
    </source>
</evidence>
<dbReference type="InterPro" id="IPR031680">
    <property type="entry name" value="Hepar_II_III_N"/>
</dbReference>
<evidence type="ECO:0000256" key="1">
    <source>
        <dbReference type="ARBA" id="ARBA00004418"/>
    </source>
</evidence>
<dbReference type="PANTHER" id="PTHR39210:SF1">
    <property type="entry name" value="HEPARIN-SULFATE LYASE"/>
    <property type="match status" value="1"/>
</dbReference>
<feature type="domain" description="Heparin-sulfate lyase N-terminal" evidence="6">
    <location>
        <begin position="93"/>
        <end position="349"/>
    </location>
</feature>
<feature type="domain" description="Heparinase II/III-like C-terminal" evidence="5">
    <location>
        <begin position="407"/>
        <end position="630"/>
    </location>
</feature>
<comment type="caution">
    <text evidence="7">The sequence shown here is derived from an EMBL/GenBank/DDBJ whole genome shotgun (WGS) entry which is preliminary data.</text>
</comment>
<evidence type="ECO:0000256" key="2">
    <source>
        <dbReference type="ARBA" id="ARBA00022729"/>
    </source>
</evidence>
<keyword evidence="4 7" id="KW-0456">Lyase</keyword>
<reference evidence="7 8" key="1">
    <citation type="submission" date="2022-10" db="EMBL/GenBank/DDBJ databases">
        <title>Janthinobacterium sp. hw3 Genome sequencing.</title>
        <authorList>
            <person name="Park S."/>
        </authorList>
    </citation>
    <scope>NUCLEOTIDE SEQUENCE [LARGE SCALE GENOMIC DNA]</scope>
    <source>
        <strain evidence="8">hw3</strain>
    </source>
</reference>
<protein>
    <submittedName>
        <fullName evidence="7">Alginate lyase family protein</fullName>
    </submittedName>
</protein>
<evidence type="ECO:0000313" key="7">
    <source>
        <dbReference type="EMBL" id="MDC8757617.1"/>
    </source>
</evidence>
<dbReference type="PANTHER" id="PTHR39210">
    <property type="entry name" value="HEPARIN-SULFATE LYASE"/>
    <property type="match status" value="1"/>
</dbReference>
<keyword evidence="8" id="KW-1185">Reference proteome</keyword>
<dbReference type="InterPro" id="IPR008929">
    <property type="entry name" value="Chondroitin_lyas"/>
</dbReference>
<sequence>MSGRAGRLTWLLNRLRCMSAAEVVYRLRQAALNAAEGRGWLGWTAPGAAGPAPSLAGAGAPSLTEAEAAACVADAAAIRAGRVTLFAERAFEVGAEPQWNRDPLSGILGPAGFSGAIAITDRQLVGDIKHVWELNRHLHLVRLAQAHCIEAGAGHDQALAAQLRGWLEQCPPLRGPNWTSSLEIGIRLINWSLIWQLMGGEASPMFAGAAGQRLRADWLASIYAHCLYLQRHLSRHSSANNHLLGELAGLYVGACAWPCWPQSARWRAAAKGELEQQAIAQYSGDGVNREQAFSYHVFSAEFLVVAGLYGQACGDPLSAPYWQSLRRSLHFLAAVRDVGGHVPMVGDADDGMVFRLEPGAGGARAELLLALGAALAGGAAACLSARWLLAALPGPLPAAFAPAAGAPGDWNFAEGGYLLFGSRFGEAGEIKGMFDCGPLGYLGIAAHGHADALALTLSVCGEECLVDPGTYSYWQDQQWRDYFRGTSAHNTVRVDGQDQSVSGGRFMWLRKAAVTLERMPASAQSFDCRASHDGYLRLADPLRHSRSVRFEADGAKLHVSDCFAAAGGHSIEQFWHLAPGLDVRVDGLTATVRGRAFQMRVEFAGAGLDLALLRGVEAPPLGWFSRSYEAKEASPVLRVSTQQCGVPVEARFTIDVF</sequence>
<dbReference type="Pfam" id="PF07940">
    <property type="entry name" value="Hepar_II_III_C"/>
    <property type="match status" value="1"/>
</dbReference>
<dbReference type="Gene3D" id="1.50.10.100">
    <property type="entry name" value="Chondroitin AC/alginate lyase"/>
    <property type="match status" value="1"/>
</dbReference>
<evidence type="ECO:0000256" key="3">
    <source>
        <dbReference type="ARBA" id="ARBA00022764"/>
    </source>
</evidence>
<dbReference type="InterPro" id="IPR012480">
    <property type="entry name" value="Hepar_II_III_C"/>
</dbReference>
<dbReference type="Pfam" id="PF16889">
    <property type="entry name" value="Hepar_II_III_N"/>
    <property type="match status" value="1"/>
</dbReference>
<keyword evidence="3" id="KW-0574">Periplasm</keyword>
<dbReference type="SUPFAM" id="SSF48230">
    <property type="entry name" value="Chondroitin AC/alginate lyase"/>
    <property type="match status" value="1"/>
</dbReference>
<dbReference type="Gene3D" id="2.70.98.70">
    <property type="match status" value="1"/>
</dbReference>
<dbReference type="EMBL" id="JAQQXR010000002">
    <property type="protein sequence ID" value="MDC8757617.1"/>
    <property type="molecule type" value="Genomic_DNA"/>
</dbReference>
<evidence type="ECO:0000259" key="6">
    <source>
        <dbReference type="Pfam" id="PF16889"/>
    </source>
</evidence>
<dbReference type="RefSeq" id="WP_273670287.1">
    <property type="nucleotide sequence ID" value="NZ_JAQQXR010000002.1"/>
</dbReference>
<dbReference type="GO" id="GO:0016829">
    <property type="term" value="F:lyase activity"/>
    <property type="evidence" value="ECO:0007669"/>
    <property type="project" value="UniProtKB-KW"/>
</dbReference>
<keyword evidence="2" id="KW-0732">Signal</keyword>
<gene>
    <name evidence="7" type="ORF">OIK44_08465</name>
</gene>
<organism evidence="7 8">
    <name type="scientific">Janthinobacterium fluminis</name>
    <dbReference type="NCBI Taxonomy" id="2987524"/>
    <lineage>
        <taxon>Bacteria</taxon>
        <taxon>Pseudomonadati</taxon>
        <taxon>Pseudomonadota</taxon>
        <taxon>Betaproteobacteria</taxon>
        <taxon>Burkholderiales</taxon>
        <taxon>Oxalobacteraceae</taxon>
        <taxon>Janthinobacterium</taxon>
    </lineage>
</organism>
<name>A0ABT5K1H6_9BURK</name>
<dbReference type="Proteomes" id="UP001221208">
    <property type="component" value="Unassembled WGS sequence"/>
</dbReference>
<proteinExistence type="predicted"/>